<dbReference type="Pfam" id="PF13549">
    <property type="entry name" value="ATP-grasp_5"/>
    <property type="match status" value="1"/>
</dbReference>
<dbReference type="InterPro" id="IPR032875">
    <property type="entry name" value="Succ_CoA_lig_flav_dom"/>
</dbReference>
<dbReference type="SUPFAM" id="SSF55729">
    <property type="entry name" value="Acyl-CoA N-acyltransferases (Nat)"/>
    <property type="match status" value="1"/>
</dbReference>
<dbReference type="Gene3D" id="3.30.470.20">
    <property type="entry name" value="ATP-grasp fold, B domain"/>
    <property type="match status" value="1"/>
</dbReference>
<dbReference type="PANTHER" id="PTHR43334">
    <property type="entry name" value="ACETATE--COA LIGASE [ADP-FORMING]"/>
    <property type="match status" value="1"/>
</dbReference>
<dbReference type="GO" id="GO:0005524">
    <property type="term" value="F:ATP binding"/>
    <property type="evidence" value="ECO:0007669"/>
    <property type="project" value="UniProtKB-KW"/>
</dbReference>
<comment type="similarity">
    <text evidence="4">In the N-terminal section; belongs to the acetate CoA ligase alpha subunit family.</text>
</comment>
<dbReference type="Gene3D" id="3.40.630.30">
    <property type="match status" value="1"/>
</dbReference>
<keyword evidence="2" id="KW-0547">Nucleotide-binding</keyword>
<dbReference type="RefSeq" id="WP_109838872.1">
    <property type="nucleotide sequence ID" value="NZ_QGKM01000056.1"/>
</dbReference>
<accession>A0A317CAI2</accession>
<dbReference type="PANTHER" id="PTHR43334:SF1">
    <property type="entry name" value="3-HYDROXYPROPIONATE--COA LIGASE [ADP-FORMING]"/>
    <property type="match status" value="1"/>
</dbReference>
<keyword evidence="3" id="KW-0067">ATP-binding</keyword>
<dbReference type="GO" id="GO:0016747">
    <property type="term" value="F:acyltransferase activity, transferring groups other than amino-acyl groups"/>
    <property type="evidence" value="ECO:0007669"/>
    <property type="project" value="InterPro"/>
</dbReference>
<name>A0A317CAI2_9GAMM</name>
<dbReference type="Pfam" id="PF19045">
    <property type="entry name" value="Ligase_CoA_2"/>
    <property type="match status" value="1"/>
</dbReference>
<dbReference type="SUPFAM" id="SSF56059">
    <property type="entry name" value="Glutathione synthetase ATP-binding domain-like"/>
    <property type="match status" value="1"/>
</dbReference>
<dbReference type="OrthoDB" id="9807426at2"/>
<keyword evidence="1" id="KW-0436">Ligase</keyword>
<dbReference type="GO" id="GO:0043758">
    <property type="term" value="F:acetate-CoA ligase (ADP-forming) activity"/>
    <property type="evidence" value="ECO:0007669"/>
    <property type="project" value="InterPro"/>
</dbReference>
<dbReference type="InterPro" id="IPR000182">
    <property type="entry name" value="GNAT_dom"/>
</dbReference>
<evidence type="ECO:0000256" key="1">
    <source>
        <dbReference type="ARBA" id="ARBA00022598"/>
    </source>
</evidence>
<dbReference type="Pfam" id="PF13607">
    <property type="entry name" value="Succ_CoA_lig"/>
    <property type="match status" value="1"/>
</dbReference>
<reference evidence="6 7" key="1">
    <citation type="submission" date="2018-05" db="EMBL/GenBank/DDBJ databases">
        <title>Leucothrix arctica sp. nov., isolated from Arctic seawater.</title>
        <authorList>
            <person name="Choi A."/>
            <person name="Baek K."/>
        </authorList>
    </citation>
    <scope>NUCLEOTIDE SEQUENCE [LARGE SCALE GENOMIC DNA]</scope>
    <source>
        <strain evidence="6 7">JCM 18388</strain>
    </source>
</reference>
<dbReference type="InterPro" id="IPR036291">
    <property type="entry name" value="NAD(P)-bd_dom_sf"/>
</dbReference>
<protein>
    <submittedName>
        <fullName evidence="6">GNAT family N-acetyltransferase</fullName>
    </submittedName>
</protein>
<gene>
    <name evidence="6" type="ORF">DKW60_17050</name>
</gene>
<dbReference type="InterPro" id="IPR013815">
    <property type="entry name" value="ATP_grasp_subdomain_1"/>
</dbReference>
<organism evidence="6 7">
    <name type="scientific">Leucothrix pacifica</name>
    <dbReference type="NCBI Taxonomy" id="1247513"/>
    <lineage>
        <taxon>Bacteria</taxon>
        <taxon>Pseudomonadati</taxon>
        <taxon>Pseudomonadota</taxon>
        <taxon>Gammaproteobacteria</taxon>
        <taxon>Thiotrichales</taxon>
        <taxon>Thiotrichaceae</taxon>
        <taxon>Leucothrix</taxon>
    </lineage>
</organism>
<dbReference type="Gene3D" id="3.40.50.720">
    <property type="entry name" value="NAD(P)-binding Rossmann-like Domain"/>
    <property type="match status" value="1"/>
</dbReference>
<evidence type="ECO:0000313" key="6">
    <source>
        <dbReference type="EMBL" id="PWQ94343.1"/>
    </source>
</evidence>
<evidence type="ECO:0000256" key="3">
    <source>
        <dbReference type="ARBA" id="ARBA00022840"/>
    </source>
</evidence>
<dbReference type="Pfam" id="PF13380">
    <property type="entry name" value="CoA_binding_2"/>
    <property type="match status" value="1"/>
</dbReference>
<dbReference type="InterPro" id="IPR016102">
    <property type="entry name" value="Succinyl-CoA_synth-like"/>
</dbReference>
<evidence type="ECO:0000313" key="7">
    <source>
        <dbReference type="Proteomes" id="UP000245539"/>
    </source>
</evidence>
<feature type="domain" description="N-acetyltransferase" evidence="5">
    <location>
        <begin position="738"/>
        <end position="887"/>
    </location>
</feature>
<dbReference type="SUPFAM" id="SSF52210">
    <property type="entry name" value="Succinyl-CoA synthetase domains"/>
    <property type="match status" value="2"/>
</dbReference>
<dbReference type="SMART" id="SM00881">
    <property type="entry name" value="CoA_binding"/>
    <property type="match status" value="1"/>
</dbReference>
<dbReference type="CDD" id="cd04301">
    <property type="entry name" value="NAT_SF"/>
    <property type="match status" value="1"/>
</dbReference>
<dbReference type="InterPro" id="IPR043938">
    <property type="entry name" value="Ligase_CoA_dom"/>
</dbReference>
<sequence>MRSHYLSSLFLPKSIAMFGASDRANSVGQAVFENLMNGGFKGEIYPINPKHKKINDIKCYADLAALDKPVEMAVVTTPAKTVLPIMRQCGEHGVKHVVLFASGFREAGDAGIALEQKVMEVAQSYGIRILGPNSSGFIRPKVGLNISCGFSLSKPGNVAIVSQSGAICSAMLDWADSNDIGFSTVVSTGASADLDFGEVLDYLVSDPDTRSILLYIEGLHNSRRFMSGLRAAARIKPVIAIKVGRFYGEVETPMSHTGAMVGSDEVFDEALSRSGVVRISQFTQLFAAARILSSRYRSAGKNLMIISNGAGPGVLAADYAVDKGLKLVEPSEETIKKLAKFLGPHQGRRNPLDLKFGADPNSYPKAIELCLQDENIDGVVAFFTPIATQNSEEIAKSVIALADKYKKPILTSWMGGTQVQSSRELFAKAKIPSYQTPESTIDAYSFLAAYQLSQKLLLQSPSKYSTGHERADVEAPHLIIESALSEKRKSLTAQESMAILQAFSINTVRNAVAYSPEQALVIATSIGFPVAMKVLSPDIAHKSDVMGVVLNIRGAQKVRNVYREIMDNVKIKRPEARIDGVLIEKMHIAPNGRELMIGLKNDSIFGPVISFGSGGTQVEVLRDHAVALPPLNRLLAEKLINRTKVKRLLEEFGHMPAANKEAVINILLRVSAMACELPWIQEMDINPLIVDEHGIVAVDAHIRVAYPKSSNRQYAHMAIHPYPARVVENQQLADGTDIVLRPIRPDDTGLLTTFMDSLSSEAKYFRFMHALHHLSPEMLVRFTQIDYDLEMAVVAVEQEEGRVLGVARFLSNPDNISCEFALVVSDARQNQGLGHRLMSKLIEVAYDKGLSVIEGEVLANNHKMLGLMKSMEFTIVNDPEDMNVKIVSKRIA</sequence>
<keyword evidence="6" id="KW-0808">Transferase</keyword>
<dbReference type="InterPro" id="IPR051538">
    <property type="entry name" value="Acyl-CoA_Synth/Transferase"/>
</dbReference>
<evidence type="ECO:0000256" key="4">
    <source>
        <dbReference type="ARBA" id="ARBA00060888"/>
    </source>
</evidence>
<dbReference type="SUPFAM" id="SSF51735">
    <property type="entry name" value="NAD(P)-binding Rossmann-fold domains"/>
    <property type="match status" value="1"/>
</dbReference>
<dbReference type="InterPro" id="IPR016181">
    <property type="entry name" value="Acyl_CoA_acyltransferase"/>
</dbReference>
<dbReference type="InterPro" id="IPR003781">
    <property type="entry name" value="CoA-bd"/>
</dbReference>
<evidence type="ECO:0000256" key="2">
    <source>
        <dbReference type="ARBA" id="ARBA00022741"/>
    </source>
</evidence>
<keyword evidence="7" id="KW-1185">Reference proteome</keyword>
<dbReference type="Gene3D" id="3.40.50.261">
    <property type="entry name" value="Succinyl-CoA synthetase domains"/>
    <property type="match status" value="2"/>
</dbReference>
<dbReference type="FunFam" id="3.30.1490.20:FF:000020">
    <property type="entry name" value="Protein lysine acetyltransferase"/>
    <property type="match status" value="1"/>
</dbReference>
<dbReference type="PROSITE" id="PS51186">
    <property type="entry name" value="GNAT"/>
    <property type="match status" value="1"/>
</dbReference>
<dbReference type="Pfam" id="PF00583">
    <property type="entry name" value="Acetyltransf_1"/>
    <property type="match status" value="1"/>
</dbReference>
<dbReference type="EMBL" id="QGKM01000056">
    <property type="protein sequence ID" value="PWQ94343.1"/>
    <property type="molecule type" value="Genomic_DNA"/>
</dbReference>
<comment type="caution">
    <text evidence="6">The sequence shown here is derived from an EMBL/GenBank/DDBJ whole genome shotgun (WGS) entry which is preliminary data.</text>
</comment>
<dbReference type="Gene3D" id="3.30.1490.20">
    <property type="entry name" value="ATP-grasp fold, A domain"/>
    <property type="match status" value="1"/>
</dbReference>
<dbReference type="AlphaFoldDB" id="A0A317CAI2"/>
<proteinExistence type="inferred from homology"/>
<dbReference type="Proteomes" id="UP000245539">
    <property type="component" value="Unassembled WGS sequence"/>
</dbReference>
<evidence type="ECO:0000259" key="5">
    <source>
        <dbReference type="PROSITE" id="PS51186"/>
    </source>
</evidence>